<dbReference type="Gene3D" id="2.60.120.920">
    <property type="match status" value="1"/>
</dbReference>
<reference evidence="2" key="2">
    <citation type="submission" date="2016-06" db="UniProtKB">
        <authorList>
            <consortium name="WormBaseParasite"/>
        </authorList>
    </citation>
    <scope>IDENTIFICATION</scope>
</reference>
<accession>A0A183CR42</accession>
<dbReference type="Proteomes" id="UP000050741">
    <property type="component" value="Unassembled WGS sequence"/>
</dbReference>
<keyword evidence="1" id="KW-1185">Reference proteome</keyword>
<reference evidence="1" key="1">
    <citation type="submission" date="2014-05" db="EMBL/GenBank/DDBJ databases">
        <title>The genome and life-stage specific transcriptomes of Globodera pallida elucidate key aspects of plant parasitism by a cyst nematode.</title>
        <authorList>
            <person name="Cotton J.A."/>
            <person name="Lilley C.J."/>
            <person name="Jones L.M."/>
            <person name="Kikuchi T."/>
            <person name="Reid A.J."/>
            <person name="Thorpe P."/>
            <person name="Tsai I.J."/>
            <person name="Beasley H."/>
            <person name="Blok V."/>
            <person name="Cock P.J.A."/>
            <person name="Van den Akker S.E."/>
            <person name="Holroyd N."/>
            <person name="Hunt M."/>
            <person name="Mantelin S."/>
            <person name="Naghra H."/>
            <person name="Pain A."/>
            <person name="Palomares-Rius J.E."/>
            <person name="Zarowiecki M."/>
            <person name="Berriman M."/>
            <person name="Jones J.T."/>
            <person name="Urwin P.E."/>
        </authorList>
    </citation>
    <scope>NUCLEOTIDE SEQUENCE [LARGE SCALE GENOMIC DNA]</scope>
    <source>
        <strain evidence="1">Lindley</strain>
    </source>
</reference>
<dbReference type="InterPro" id="IPR013320">
    <property type="entry name" value="ConA-like_dom_sf"/>
</dbReference>
<sequence length="229" mass="25394">MNQLKEQIAKVAENVNIVALAVSKIGLTTRNRWDIAACHEDLSLIGPERLIVHYTGAFNGYRSVFAVEPIRKLDFGICYYEVKILKKNDIVCIGLATKQTPLLGPFRDHEGTFGRDNGGGNFKAAHRAPKLGLTYRHKSLGMANCRVNNATTTKFGTPQQQQKQQLFRAFTGGALNMAPAHPKLSQTDDNHRHHMLLSGEVNVQLKKVEAGVMNTMHGMTDLLCLIGRM</sequence>
<dbReference type="AlphaFoldDB" id="A0A183CR42"/>
<evidence type="ECO:0000313" key="2">
    <source>
        <dbReference type="WBParaSite" id="GPLIN_001535000"/>
    </source>
</evidence>
<dbReference type="SUPFAM" id="SSF49899">
    <property type="entry name" value="Concanavalin A-like lectins/glucanases"/>
    <property type="match status" value="1"/>
</dbReference>
<proteinExistence type="predicted"/>
<dbReference type="InterPro" id="IPR043136">
    <property type="entry name" value="B30.2/SPRY_sf"/>
</dbReference>
<evidence type="ECO:0000313" key="1">
    <source>
        <dbReference type="Proteomes" id="UP000050741"/>
    </source>
</evidence>
<protein>
    <submittedName>
        <fullName evidence="2">Uncharacterized protein</fullName>
    </submittedName>
</protein>
<name>A0A183CR42_GLOPA</name>
<dbReference type="WBParaSite" id="GPLIN_001535000">
    <property type="protein sequence ID" value="GPLIN_001535000"/>
    <property type="gene ID" value="GPLIN_001535000"/>
</dbReference>
<organism evidence="1 2">
    <name type="scientific">Globodera pallida</name>
    <name type="common">Potato cyst nematode worm</name>
    <name type="synonym">Heterodera pallida</name>
    <dbReference type="NCBI Taxonomy" id="36090"/>
    <lineage>
        <taxon>Eukaryota</taxon>
        <taxon>Metazoa</taxon>
        <taxon>Ecdysozoa</taxon>
        <taxon>Nematoda</taxon>
        <taxon>Chromadorea</taxon>
        <taxon>Rhabditida</taxon>
        <taxon>Tylenchina</taxon>
        <taxon>Tylenchomorpha</taxon>
        <taxon>Tylenchoidea</taxon>
        <taxon>Heteroderidae</taxon>
        <taxon>Heteroderinae</taxon>
        <taxon>Globodera</taxon>
    </lineage>
</organism>